<proteinExistence type="predicted"/>
<evidence type="ECO:0008006" key="4">
    <source>
        <dbReference type="Google" id="ProtNLM"/>
    </source>
</evidence>
<dbReference type="AlphaFoldDB" id="A0A7N0V2K1"/>
<feature type="compositionally biased region" description="Basic and acidic residues" evidence="1">
    <location>
        <begin position="687"/>
        <end position="696"/>
    </location>
</feature>
<feature type="compositionally biased region" description="Basic and acidic residues" evidence="1">
    <location>
        <begin position="703"/>
        <end position="724"/>
    </location>
</feature>
<feature type="compositionally biased region" description="Basic and acidic residues" evidence="1">
    <location>
        <begin position="395"/>
        <end position="415"/>
    </location>
</feature>
<evidence type="ECO:0000313" key="2">
    <source>
        <dbReference type="EnsemblPlants" id="Kaladp0095s0320.1.v1.1"/>
    </source>
</evidence>
<keyword evidence="3" id="KW-1185">Reference proteome</keyword>
<dbReference type="Proteomes" id="UP000594263">
    <property type="component" value="Unplaced"/>
</dbReference>
<feature type="region of interest" description="Disordered" evidence="1">
    <location>
        <begin position="680"/>
        <end position="798"/>
    </location>
</feature>
<dbReference type="PANTHER" id="PTHR31008:SF0">
    <property type="entry name" value="CSL1"/>
    <property type="match status" value="1"/>
</dbReference>
<accession>A0A7N0V2K1</accession>
<feature type="region of interest" description="Disordered" evidence="1">
    <location>
        <begin position="450"/>
        <end position="478"/>
    </location>
</feature>
<dbReference type="EnsemblPlants" id="Kaladp0095s0320.1.v1.1">
    <property type="protein sequence ID" value="Kaladp0095s0320.1.v1.1"/>
    <property type="gene ID" value="Kaladp0095s0320.v1.1"/>
</dbReference>
<feature type="region of interest" description="Disordered" evidence="1">
    <location>
        <begin position="559"/>
        <end position="593"/>
    </location>
</feature>
<feature type="compositionally biased region" description="Polar residues" evidence="1">
    <location>
        <begin position="422"/>
        <end position="434"/>
    </location>
</feature>
<feature type="compositionally biased region" description="Basic residues" evidence="1">
    <location>
        <begin position="742"/>
        <end position="753"/>
    </location>
</feature>
<feature type="compositionally biased region" description="Polar residues" evidence="1">
    <location>
        <begin position="559"/>
        <end position="570"/>
    </location>
</feature>
<evidence type="ECO:0000313" key="3">
    <source>
        <dbReference type="Proteomes" id="UP000594263"/>
    </source>
</evidence>
<organism evidence="2 3">
    <name type="scientific">Kalanchoe fedtschenkoi</name>
    <name type="common">Lavender scallops</name>
    <name type="synonym">South American air plant</name>
    <dbReference type="NCBI Taxonomy" id="63787"/>
    <lineage>
        <taxon>Eukaryota</taxon>
        <taxon>Viridiplantae</taxon>
        <taxon>Streptophyta</taxon>
        <taxon>Embryophyta</taxon>
        <taxon>Tracheophyta</taxon>
        <taxon>Spermatophyta</taxon>
        <taxon>Magnoliopsida</taxon>
        <taxon>eudicotyledons</taxon>
        <taxon>Gunneridae</taxon>
        <taxon>Pentapetalae</taxon>
        <taxon>Saxifragales</taxon>
        <taxon>Crassulaceae</taxon>
        <taxon>Kalanchoe</taxon>
    </lineage>
</organism>
<evidence type="ECO:0000256" key="1">
    <source>
        <dbReference type="SAM" id="MobiDB-lite"/>
    </source>
</evidence>
<feature type="compositionally biased region" description="Low complexity" evidence="1">
    <location>
        <begin position="782"/>
        <end position="798"/>
    </location>
</feature>
<feature type="region of interest" description="Disordered" evidence="1">
    <location>
        <begin position="234"/>
        <end position="280"/>
    </location>
</feature>
<reference evidence="2" key="1">
    <citation type="submission" date="2021-01" db="UniProtKB">
        <authorList>
            <consortium name="EnsemblPlants"/>
        </authorList>
    </citation>
    <scope>IDENTIFICATION</scope>
</reference>
<protein>
    <recommendedName>
        <fullName evidence="4">COP1-interacting protein 7</fullName>
    </recommendedName>
</protein>
<name>A0A7N0V2K1_KALFE</name>
<dbReference type="OMA" id="SDSTCAG"/>
<dbReference type="PANTHER" id="PTHR31008">
    <property type="entry name" value="COP1-INTERACTING PROTEIN-RELATED"/>
    <property type="match status" value="1"/>
</dbReference>
<dbReference type="Gramene" id="Kaladp0095s0320.1.v1.1">
    <property type="protein sequence ID" value="Kaladp0095s0320.1.v1.1"/>
    <property type="gene ID" value="Kaladp0095s0320.v1.1"/>
</dbReference>
<feature type="compositionally biased region" description="Basic and acidic residues" evidence="1">
    <location>
        <begin position="754"/>
        <end position="779"/>
    </location>
</feature>
<feature type="compositionally biased region" description="Basic residues" evidence="1">
    <location>
        <begin position="359"/>
        <end position="369"/>
    </location>
</feature>
<feature type="region of interest" description="Disordered" evidence="1">
    <location>
        <begin position="293"/>
        <end position="434"/>
    </location>
</feature>
<feature type="compositionally biased region" description="Basic residues" evidence="1">
    <location>
        <begin position="305"/>
        <end position="317"/>
    </location>
</feature>
<sequence length="798" mass="88579">MDPRARLDHAVFHLTPTRTRCDLVAFCGKSSEKLASGLLEPFVSHLKVAKDEILKGGYSITLRPTSHLDSNWFTKATFQRFVRFVSTPDILERFVSIEKEIQQIVSSIQSNESPSDSDKAQADVNAVDDAAKGENSKARLQRVLGSRQAILRREQAMAYQRALVLGFDLGSVDDLLAFADCFGASRLKEACVNFRELCVMKHNDRLWMDELAAVKAFAAPEQALVGTQAIVLTSEIEPNDTDGKDQAPSENGRGSMPWPGQYPPFMYNYQNPMQQGQHPFPMMQPYPPYYPPNMQWSPNMDQSGGHHRRRSGSRKKGRSSDETASEEDSQSEYSDSASDSDADEYNKQSARNHSSGERGHKKKNKKKPSKTVVIRNINYITSKHGEEDAVYDSDYESRGLEKSGRKNGKLEKEGSAEYENGLITSASGVNRSSDTWDNFQNLLLRNKESDTDVSKQDYSPYVDKGAMDMGGEKARVQQRSLPSDAFVSSNGYIQNGSGMSLEELESNKSFRPAARRGDIGGEGLIFSRGFDEHNGVSSNFAAESAVKKTVKAEDWSIANQSGTLKNQNGTTEHKSFDGSYELSPAGNQYSAGSKKGSFVDDSIMVQSHSVSNAQEDSQWKTDISMLLDQTVAAKAENGAADVSEDKLARRLSYEPDDMFFMPERDSGRVPDVASFTPQMDFGAEISFSRDQRRNSGLDESAEDENKPGKKASESGDKKPKDAKPKGVPRYLSNSKLPEVKNKKPFSSKPAVHKSKQEKEDDIRRKMEELVIERQKRIAERSAAAATKKPAPKVPTKSR</sequence>